<evidence type="ECO:0000313" key="9">
    <source>
        <dbReference type="Proteomes" id="UP000017747"/>
    </source>
</evidence>
<keyword evidence="2" id="KW-0813">Transport</keyword>
<feature type="transmembrane region" description="Helical" evidence="7">
    <location>
        <begin position="70"/>
        <end position="91"/>
    </location>
</feature>
<feature type="transmembrane region" description="Helical" evidence="7">
    <location>
        <begin position="138"/>
        <end position="159"/>
    </location>
</feature>
<gene>
    <name evidence="8" type="ORF">T472_0213835</name>
</gene>
<dbReference type="Proteomes" id="UP000017747">
    <property type="component" value="Unassembled WGS sequence"/>
</dbReference>
<feature type="transmembrane region" description="Helical" evidence="7">
    <location>
        <begin position="179"/>
        <end position="201"/>
    </location>
</feature>
<keyword evidence="3 7" id="KW-0812">Transmembrane</keyword>
<feature type="transmembrane region" description="Helical" evidence="7">
    <location>
        <begin position="97"/>
        <end position="118"/>
    </location>
</feature>
<keyword evidence="6 7" id="KW-0472">Membrane</keyword>
<keyword evidence="5 7" id="KW-1133">Transmembrane helix</keyword>
<evidence type="ECO:0000256" key="1">
    <source>
        <dbReference type="ARBA" id="ARBA00004127"/>
    </source>
</evidence>
<dbReference type="STRING" id="994573.T472_0213835"/>
<dbReference type="AlphaFoldDB" id="V7I1D5"/>
<dbReference type="PANTHER" id="PTHR30586:SF0">
    <property type="entry name" value="ION-TRANSLOCATING OXIDOREDUCTASE COMPLEX SUBUNIT E"/>
    <property type="match status" value="1"/>
</dbReference>
<dbReference type="PIRSF" id="PIRSF006102">
    <property type="entry name" value="NQR_DE"/>
    <property type="match status" value="1"/>
</dbReference>
<reference evidence="8 9" key="1">
    <citation type="journal article" date="2014" name="Genome Announc.">
        <title>Genome Sequence of Youngiibacter fragilis, the Type Strain of the Genus Youngiibacter.</title>
        <authorList>
            <person name="Wawrik C.B."/>
            <person name="Callaghan A.V."/>
            <person name="Stamps B.W."/>
            <person name="Wawrik B."/>
        </authorList>
    </citation>
    <scope>NUCLEOTIDE SEQUENCE [LARGE SCALE GENOMIC DNA]</scope>
    <source>
        <strain evidence="8 9">232.1</strain>
    </source>
</reference>
<dbReference type="GO" id="GO:0005886">
    <property type="term" value="C:plasma membrane"/>
    <property type="evidence" value="ECO:0007669"/>
    <property type="project" value="TreeGrafter"/>
</dbReference>
<dbReference type="OrthoDB" id="1955676at2"/>
<name>V7I1D5_9CLOT</name>
<keyword evidence="4" id="KW-1278">Translocase</keyword>
<evidence type="ECO:0000256" key="7">
    <source>
        <dbReference type="SAM" id="Phobius"/>
    </source>
</evidence>
<evidence type="ECO:0000256" key="2">
    <source>
        <dbReference type="ARBA" id="ARBA00022448"/>
    </source>
</evidence>
<dbReference type="eggNOG" id="COG4660">
    <property type="taxonomic scope" value="Bacteria"/>
</dbReference>
<evidence type="ECO:0000256" key="5">
    <source>
        <dbReference type="ARBA" id="ARBA00022989"/>
    </source>
</evidence>
<dbReference type="PANTHER" id="PTHR30586">
    <property type="entry name" value="ELECTRON TRANSPORT COMPLEX PROTEIN RNFE"/>
    <property type="match status" value="1"/>
</dbReference>
<feature type="transmembrane region" description="Helical" evidence="7">
    <location>
        <begin position="39"/>
        <end position="58"/>
    </location>
</feature>
<dbReference type="RefSeq" id="WP_023384936.1">
    <property type="nucleotide sequence ID" value="NZ_AXUN02000191.1"/>
</dbReference>
<accession>V7I1D5</accession>
<evidence type="ECO:0000256" key="6">
    <source>
        <dbReference type="ARBA" id="ARBA00023136"/>
    </source>
</evidence>
<comment type="caution">
    <text evidence="8">The sequence shown here is derived from an EMBL/GenBank/DDBJ whole genome shotgun (WGS) entry which is preliminary data.</text>
</comment>
<keyword evidence="9" id="KW-1185">Reference proteome</keyword>
<dbReference type="EMBL" id="AXUN02000191">
    <property type="protein sequence ID" value="ETA80060.1"/>
    <property type="molecule type" value="Genomic_DNA"/>
</dbReference>
<sequence>MNSVKNLNSGLFRNNAVLTLFLGLTTALAVTTSLTTALGMGIVVLLATLASAFAIGLLREFTPDEVALPVNLVVIAAIVKICELMTRAYMAPVAKEAGVFLPLLITNTVILVGAGVFVKDADFGLSIKEGAKLAFGYLAALVILGMFREILASGGLMFLNPMSGEEVFSFSFIPEAYRIGMFKQPAGAFISLSLISAVFALKKGNTAPEGGNQ</sequence>
<organism evidence="8 9">
    <name type="scientific">Youngiibacter fragilis 232.1</name>
    <dbReference type="NCBI Taxonomy" id="994573"/>
    <lineage>
        <taxon>Bacteria</taxon>
        <taxon>Bacillati</taxon>
        <taxon>Bacillota</taxon>
        <taxon>Clostridia</taxon>
        <taxon>Eubacteriales</taxon>
        <taxon>Clostridiaceae</taxon>
        <taxon>Youngiibacter</taxon>
    </lineage>
</organism>
<evidence type="ECO:0000256" key="3">
    <source>
        <dbReference type="ARBA" id="ARBA00022692"/>
    </source>
</evidence>
<evidence type="ECO:0008006" key="10">
    <source>
        <dbReference type="Google" id="ProtNLM"/>
    </source>
</evidence>
<proteinExistence type="predicted"/>
<comment type="subcellular location">
    <subcellularLocation>
        <location evidence="1">Endomembrane system</location>
        <topology evidence="1">Multi-pass membrane protein</topology>
    </subcellularLocation>
</comment>
<dbReference type="Pfam" id="PF02508">
    <property type="entry name" value="Rnf-Nqr"/>
    <property type="match status" value="1"/>
</dbReference>
<protein>
    <recommendedName>
        <fullName evidence="10">Electron transporter RnfE</fullName>
    </recommendedName>
</protein>
<evidence type="ECO:0000313" key="8">
    <source>
        <dbReference type="EMBL" id="ETA80060.1"/>
    </source>
</evidence>
<dbReference type="InterPro" id="IPR003667">
    <property type="entry name" value="NqrDE/RnfAE"/>
</dbReference>
<evidence type="ECO:0000256" key="4">
    <source>
        <dbReference type="ARBA" id="ARBA00022967"/>
    </source>
</evidence>
<dbReference type="GO" id="GO:0012505">
    <property type="term" value="C:endomembrane system"/>
    <property type="evidence" value="ECO:0007669"/>
    <property type="project" value="UniProtKB-SubCell"/>
</dbReference>